<protein>
    <submittedName>
        <fullName evidence="1">Uncharacterized protein</fullName>
    </submittedName>
</protein>
<sequence length="148" mass="15887">MEWEDETPAKEIPPVGPNMNLGTGKDAMFSFSTSFHSGCSYIETDLFLSADELTVYILPHNGWSCSSPPAYRDVPVPRGSEGVGLIAVVLLCGNFYNFHHPPLNNSPLFQLYTCCGHPTNVGTSNAIAFGFVTSPGGSHSSVNFPDSV</sequence>
<accession>A0A4Z2H7C1</accession>
<proteinExistence type="predicted"/>
<gene>
    <name evidence="1" type="ORF">EYF80_028061</name>
</gene>
<dbReference type="Proteomes" id="UP000314294">
    <property type="component" value="Unassembled WGS sequence"/>
</dbReference>
<evidence type="ECO:0000313" key="2">
    <source>
        <dbReference type="Proteomes" id="UP000314294"/>
    </source>
</evidence>
<evidence type="ECO:0000313" key="1">
    <source>
        <dbReference type="EMBL" id="TNN61699.1"/>
    </source>
</evidence>
<reference evidence="1 2" key="1">
    <citation type="submission" date="2019-03" db="EMBL/GenBank/DDBJ databases">
        <title>First draft genome of Liparis tanakae, snailfish: a comprehensive survey of snailfish specific genes.</title>
        <authorList>
            <person name="Kim W."/>
            <person name="Song I."/>
            <person name="Jeong J.-H."/>
            <person name="Kim D."/>
            <person name="Kim S."/>
            <person name="Ryu S."/>
            <person name="Song J.Y."/>
            <person name="Lee S.K."/>
        </authorList>
    </citation>
    <scope>NUCLEOTIDE SEQUENCE [LARGE SCALE GENOMIC DNA]</scope>
    <source>
        <tissue evidence="1">Muscle</tissue>
    </source>
</reference>
<organism evidence="1 2">
    <name type="scientific">Liparis tanakae</name>
    <name type="common">Tanaka's snailfish</name>
    <dbReference type="NCBI Taxonomy" id="230148"/>
    <lineage>
        <taxon>Eukaryota</taxon>
        <taxon>Metazoa</taxon>
        <taxon>Chordata</taxon>
        <taxon>Craniata</taxon>
        <taxon>Vertebrata</taxon>
        <taxon>Euteleostomi</taxon>
        <taxon>Actinopterygii</taxon>
        <taxon>Neopterygii</taxon>
        <taxon>Teleostei</taxon>
        <taxon>Neoteleostei</taxon>
        <taxon>Acanthomorphata</taxon>
        <taxon>Eupercaria</taxon>
        <taxon>Perciformes</taxon>
        <taxon>Cottioidei</taxon>
        <taxon>Cottales</taxon>
        <taxon>Liparidae</taxon>
        <taxon>Liparis</taxon>
    </lineage>
</organism>
<comment type="caution">
    <text evidence="1">The sequence shown here is derived from an EMBL/GenBank/DDBJ whole genome shotgun (WGS) entry which is preliminary data.</text>
</comment>
<dbReference type="EMBL" id="SRLO01000310">
    <property type="protein sequence ID" value="TNN61699.1"/>
    <property type="molecule type" value="Genomic_DNA"/>
</dbReference>
<name>A0A4Z2H7C1_9TELE</name>
<dbReference type="AlphaFoldDB" id="A0A4Z2H7C1"/>
<keyword evidence="2" id="KW-1185">Reference proteome</keyword>